<organism evidence="1 2">
    <name type="scientific">Opisthorchis viverrini</name>
    <name type="common">Southeast Asian liver fluke</name>
    <dbReference type="NCBI Taxonomy" id="6198"/>
    <lineage>
        <taxon>Eukaryota</taxon>
        <taxon>Metazoa</taxon>
        <taxon>Spiralia</taxon>
        <taxon>Lophotrochozoa</taxon>
        <taxon>Platyhelminthes</taxon>
        <taxon>Trematoda</taxon>
        <taxon>Digenea</taxon>
        <taxon>Opisthorchiida</taxon>
        <taxon>Opisthorchiata</taxon>
        <taxon>Opisthorchiidae</taxon>
        <taxon>Opisthorchis</taxon>
    </lineage>
</organism>
<protein>
    <submittedName>
        <fullName evidence="1">Uncharacterized protein</fullName>
    </submittedName>
</protein>
<proteinExistence type="predicted"/>
<dbReference type="EMBL" id="KL596651">
    <property type="protein sequence ID" value="KER31071.1"/>
    <property type="molecule type" value="Genomic_DNA"/>
</dbReference>
<reference evidence="1 2" key="1">
    <citation type="submission" date="2013-11" db="EMBL/GenBank/DDBJ databases">
        <title>Opisthorchis viverrini - life in the bile duct.</title>
        <authorList>
            <person name="Young N.D."/>
            <person name="Nagarajan N."/>
            <person name="Lin S.J."/>
            <person name="Korhonen P.K."/>
            <person name="Jex A.R."/>
            <person name="Hall R.S."/>
            <person name="Safavi-Hemami H."/>
            <person name="Kaewkong W."/>
            <person name="Bertrand D."/>
            <person name="Gao S."/>
            <person name="Seet Q."/>
            <person name="Wongkham S."/>
            <person name="Teh B.T."/>
            <person name="Wongkham C."/>
            <person name="Intapan P.M."/>
            <person name="Maleewong W."/>
            <person name="Yang X."/>
            <person name="Hu M."/>
            <person name="Wang Z."/>
            <person name="Hofmann A."/>
            <person name="Sternberg P.W."/>
            <person name="Tan P."/>
            <person name="Wang J."/>
            <person name="Gasser R.B."/>
        </authorList>
    </citation>
    <scope>NUCLEOTIDE SEQUENCE [LARGE SCALE GENOMIC DNA]</scope>
</reference>
<dbReference type="CTD" id="20316821"/>
<evidence type="ECO:0000313" key="1">
    <source>
        <dbReference type="EMBL" id="KER31071.1"/>
    </source>
</evidence>
<evidence type="ECO:0000313" key="2">
    <source>
        <dbReference type="Proteomes" id="UP000054324"/>
    </source>
</evidence>
<dbReference type="OrthoDB" id="5963193at2759"/>
<dbReference type="RefSeq" id="XP_009165195.1">
    <property type="nucleotide sequence ID" value="XM_009166931.1"/>
</dbReference>
<sequence>MGFLEPTAIYHARQRIRFLEVFKFLTHCQRAILRRALKSSFPAEARWTKWLESEFTDRKAHSSNLSSASRLPLSRLGLPGSIPALVLPLCGMATRHRKGDTAERFFSGDKTWRTLRSSA</sequence>
<dbReference type="KEGG" id="ovi:T265_02633"/>
<name>A0A074ZVA8_OPIVI</name>
<dbReference type="GeneID" id="20316821"/>
<dbReference type="STRING" id="6198.A0A074ZVA8"/>
<gene>
    <name evidence="1" type="ORF">T265_02633</name>
</gene>
<dbReference type="Proteomes" id="UP000054324">
    <property type="component" value="Unassembled WGS sequence"/>
</dbReference>
<keyword evidence="2" id="KW-1185">Reference proteome</keyword>
<dbReference type="AlphaFoldDB" id="A0A074ZVA8"/>
<accession>A0A074ZVA8</accession>